<dbReference type="SUPFAM" id="SSF51905">
    <property type="entry name" value="FAD/NAD(P)-binding domain"/>
    <property type="match status" value="1"/>
</dbReference>
<evidence type="ECO:0000256" key="11">
    <source>
        <dbReference type="ARBA" id="ARBA00049645"/>
    </source>
</evidence>
<accession>A0ABM4BW08</accession>
<evidence type="ECO:0000256" key="6">
    <source>
        <dbReference type="ARBA" id="ARBA00023098"/>
    </source>
</evidence>
<keyword evidence="2" id="KW-0153">Cholesterol metabolism</keyword>
<dbReference type="InterPro" id="IPR017896">
    <property type="entry name" value="4Fe4S_Fe-S-bd"/>
</dbReference>
<evidence type="ECO:0000313" key="16">
    <source>
        <dbReference type="Proteomes" id="UP001652625"/>
    </source>
</evidence>
<feature type="domain" description="4Fe-4S ferredoxin-type" evidence="15">
    <location>
        <begin position="213"/>
        <end position="243"/>
    </location>
</feature>
<dbReference type="PROSITE" id="PS51379">
    <property type="entry name" value="4FE4S_FER_2"/>
    <property type="match status" value="1"/>
</dbReference>
<comment type="pathway">
    <text evidence="11">Steroid metabolism; cholesterol degradation.</text>
</comment>
<dbReference type="EC" id="1.1.3.6" evidence="12"/>
<keyword evidence="8" id="KW-0753">Steroid metabolism</keyword>
<dbReference type="EC" id="5.3.3.1" evidence="10"/>
<evidence type="ECO:0000256" key="4">
    <source>
        <dbReference type="ARBA" id="ARBA00022827"/>
    </source>
</evidence>
<keyword evidence="5" id="KW-0560">Oxidoreductase</keyword>
<proteinExistence type="predicted"/>
<keyword evidence="4" id="KW-0274">FAD</keyword>
<dbReference type="Proteomes" id="UP001652625">
    <property type="component" value="Chromosome 05"/>
</dbReference>
<evidence type="ECO:0000313" key="17">
    <source>
        <dbReference type="RefSeq" id="XP_065653405.1"/>
    </source>
</evidence>
<dbReference type="Pfam" id="PF05199">
    <property type="entry name" value="GMC_oxred_C"/>
    <property type="match status" value="1"/>
</dbReference>
<dbReference type="InterPro" id="IPR036188">
    <property type="entry name" value="FAD/NAD-bd_sf"/>
</dbReference>
<dbReference type="InterPro" id="IPR052542">
    <property type="entry name" value="Cholesterol_Oxidase"/>
</dbReference>
<keyword evidence="9" id="KW-0413">Isomerase</keyword>
<dbReference type="PANTHER" id="PTHR47470">
    <property type="entry name" value="CHOLESTEROL OXIDASE"/>
    <property type="match status" value="1"/>
</dbReference>
<evidence type="ECO:0000256" key="14">
    <source>
        <dbReference type="ARBA" id="ARBA00049778"/>
    </source>
</evidence>
<evidence type="ECO:0000256" key="7">
    <source>
        <dbReference type="ARBA" id="ARBA00023166"/>
    </source>
</evidence>
<evidence type="ECO:0000256" key="8">
    <source>
        <dbReference type="ARBA" id="ARBA00023221"/>
    </source>
</evidence>
<gene>
    <name evidence="17" type="primary">LOC136071848</name>
</gene>
<evidence type="ECO:0000256" key="5">
    <source>
        <dbReference type="ARBA" id="ARBA00023002"/>
    </source>
</evidence>
<sequence length="602" mass="66419">MGNCTGSQSPYIQYKYTPVGKPINQIKSRYDVIVIGSGYGGAVAASRMARAGKSVCLLEKGREWLPGDFPESMDEAIKEMCLVKYEEKQLLGHPASLYQFNITKDITVMTACGLGGSSLTDEGVSLDCKSKVFYDPVWPQLFREDLTNFNSTDRTHAQEMLRPCPYPDDYPPLKRMNQMRGTINSINIIDVEDIHETFYRTPLNINFTDLPHNHVGYSQPACNGCGNCLAGCNTGAKNTLVTNYIQDAINYGAEIFTNVEVQTIQKDYTSYQWQVEYIITGKENNQPKVVQSSFVFLCAGSLGSTQILMQSKLQGFEVSDQLGKKFNGNGGLLAVSYCSKKESSFATGLRTGMYKKGKLPKGCQQPPGPAVTSFIDIRKKRSGFMLEDLTVPSAFLPPYIVGSAMSCGAVKRPEPFPHGQQWHAMLKNIGKEGIDNTLGLFCITSDEADGEIAYDKEIKRVYVKWNNEHHQRYYYSARTGLEEAINSLGGNVGFSPKWSTQLSSETLTRHPLGGCPMGESGEFGVVNHFGQLFIGNSEDTYDGFYVIDSSIIPCALGVNPMFTITCLAERCMRIIAANEHWNIDYTLGAKPGSKSGKASTGF</sequence>
<keyword evidence="16" id="KW-1185">Reference proteome</keyword>
<evidence type="ECO:0000259" key="15">
    <source>
        <dbReference type="PROSITE" id="PS51379"/>
    </source>
</evidence>
<evidence type="ECO:0000256" key="2">
    <source>
        <dbReference type="ARBA" id="ARBA00022548"/>
    </source>
</evidence>
<dbReference type="Pfam" id="PF00890">
    <property type="entry name" value="FAD_binding_2"/>
    <property type="match status" value="1"/>
</dbReference>
<evidence type="ECO:0000256" key="10">
    <source>
        <dbReference type="ARBA" id="ARBA00038856"/>
    </source>
</evidence>
<evidence type="ECO:0000256" key="12">
    <source>
        <dbReference type="ARBA" id="ARBA00049723"/>
    </source>
</evidence>
<keyword evidence="7" id="KW-1207">Sterol metabolism</keyword>
<dbReference type="RefSeq" id="XP_065653405.1">
    <property type="nucleotide sequence ID" value="XM_065797333.1"/>
</dbReference>
<evidence type="ECO:0000256" key="9">
    <source>
        <dbReference type="ARBA" id="ARBA00023235"/>
    </source>
</evidence>
<keyword evidence="6" id="KW-0443">Lipid metabolism</keyword>
<protein>
    <recommendedName>
        <fullName evidence="13">Cholesterol oxidase</fullName>
        <ecNumber evidence="12">1.1.3.6</ecNumber>
        <ecNumber evidence="10">5.3.3.1</ecNumber>
    </recommendedName>
    <alternativeName>
        <fullName evidence="14">Cholesterol isomerase</fullName>
    </alternativeName>
</protein>
<keyword evidence="3" id="KW-0285">Flavoprotein</keyword>
<evidence type="ECO:0000256" key="1">
    <source>
        <dbReference type="ARBA" id="ARBA00001974"/>
    </source>
</evidence>
<dbReference type="InterPro" id="IPR003953">
    <property type="entry name" value="FAD-dep_OxRdtase_2_FAD-bd"/>
</dbReference>
<name>A0ABM4BW08_HYDVU</name>
<evidence type="ECO:0000256" key="3">
    <source>
        <dbReference type="ARBA" id="ARBA00022630"/>
    </source>
</evidence>
<reference evidence="17" key="1">
    <citation type="submission" date="2025-08" db="UniProtKB">
        <authorList>
            <consortium name="RefSeq"/>
        </authorList>
    </citation>
    <scope>IDENTIFICATION</scope>
</reference>
<dbReference type="PANTHER" id="PTHR47470:SF1">
    <property type="entry name" value="FAD-DEPENDENT OXIDOREDUCTASE 2 FAD BINDING DOMAIN-CONTAINING PROTEIN"/>
    <property type="match status" value="1"/>
</dbReference>
<dbReference type="GeneID" id="136071848"/>
<comment type="cofactor">
    <cofactor evidence="1">
        <name>FAD</name>
        <dbReference type="ChEBI" id="CHEBI:57692"/>
    </cofactor>
</comment>
<dbReference type="Pfam" id="PF00732">
    <property type="entry name" value="GMC_oxred_N"/>
    <property type="match status" value="1"/>
</dbReference>
<dbReference type="Gene3D" id="3.50.50.60">
    <property type="entry name" value="FAD/NAD(P)-binding domain"/>
    <property type="match status" value="3"/>
</dbReference>
<organism evidence="16 17">
    <name type="scientific">Hydra vulgaris</name>
    <name type="common">Hydra</name>
    <name type="synonym">Hydra attenuata</name>
    <dbReference type="NCBI Taxonomy" id="6087"/>
    <lineage>
        <taxon>Eukaryota</taxon>
        <taxon>Metazoa</taxon>
        <taxon>Cnidaria</taxon>
        <taxon>Hydrozoa</taxon>
        <taxon>Hydroidolina</taxon>
        <taxon>Anthoathecata</taxon>
        <taxon>Aplanulata</taxon>
        <taxon>Hydridae</taxon>
        <taxon>Hydra</taxon>
    </lineage>
</organism>
<dbReference type="InterPro" id="IPR000172">
    <property type="entry name" value="GMC_OxRdtase_N"/>
</dbReference>
<evidence type="ECO:0000256" key="13">
    <source>
        <dbReference type="ARBA" id="ARBA00049744"/>
    </source>
</evidence>
<dbReference type="InterPro" id="IPR007867">
    <property type="entry name" value="GMC_OxRtase_C"/>
</dbReference>